<evidence type="ECO:0000313" key="2">
    <source>
        <dbReference type="Proteomes" id="UP000708148"/>
    </source>
</evidence>
<organism evidence="1 2">
    <name type="scientific">Ostreobium quekettii</name>
    <dbReference type="NCBI Taxonomy" id="121088"/>
    <lineage>
        <taxon>Eukaryota</taxon>
        <taxon>Viridiplantae</taxon>
        <taxon>Chlorophyta</taxon>
        <taxon>core chlorophytes</taxon>
        <taxon>Ulvophyceae</taxon>
        <taxon>TCBD clade</taxon>
        <taxon>Bryopsidales</taxon>
        <taxon>Ostreobineae</taxon>
        <taxon>Ostreobiaceae</taxon>
        <taxon>Ostreobium</taxon>
    </lineage>
</organism>
<dbReference type="AlphaFoldDB" id="A0A8S1IYX2"/>
<comment type="caution">
    <text evidence="1">The sequence shown here is derived from an EMBL/GenBank/DDBJ whole genome shotgun (WGS) entry which is preliminary data.</text>
</comment>
<gene>
    <name evidence="1" type="ORF">OSTQU699_LOCUS5912</name>
</gene>
<evidence type="ECO:0000313" key="1">
    <source>
        <dbReference type="EMBL" id="CAD7700553.1"/>
    </source>
</evidence>
<proteinExistence type="predicted"/>
<reference evidence="1" key="1">
    <citation type="submission" date="2020-12" db="EMBL/GenBank/DDBJ databases">
        <authorList>
            <person name="Iha C."/>
        </authorList>
    </citation>
    <scope>NUCLEOTIDE SEQUENCE</scope>
</reference>
<dbReference type="Proteomes" id="UP000708148">
    <property type="component" value="Unassembled WGS sequence"/>
</dbReference>
<protein>
    <submittedName>
        <fullName evidence="1">Uncharacterized protein</fullName>
    </submittedName>
</protein>
<accession>A0A8S1IYX2</accession>
<dbReference type="EMBL" id="CAJHUC010001291">
    <property type="protein sequence ID" value="CAD7700553.1"/>
    <property type="molecule type" value="Genomic_DNA"/>
</dbReference>
<sequence length="230" mass="24411">MDPSREAGPRSASVCRVEVSGGEEISTSLVVPLSKRAVFSRVVLSYAAVAAAAVALVQLGGGAETRAALGLLVIAIPRVFLGGALLFEQAAPLEVDAWAGLRVRHTAILGETFSPWRPTVEVGWDEIERWELVPATLPLGIPCPWPGEVLRVTLKQPQAFVAQHGRMRFGWKAFRHGTPLVVSDAVLQGSVREISEFMAKMGPGDGGAHGGPRAFQVVPLPAIPFAVVVQ</sequence>
<keyword evidence="2" id="KW-1185">Reference proteome</keyword>
<name>A0A8S1IYX2_9CHLO</name>